<dbReference type="Gene3D" id="1.20.1250.20">
    <property type="entry name" value="MFS general substrate transporter like domains"/>
    <property type="match status" value="2"/>
</dbReference>
<evidence type="ECO:0000259" key="6">
    <source>
        <dbReference type="PROSITE" id="PS50850"/>
    </source>
</evidence>
<dbReference type="InterPro" id="IPR011701">
    <property type="entry name" value="MFS"/>
</dbReference>
<keyword evidence="2 5" id="KW-0812">Transmembrane</keyword>
<gene>
    <name evidence="7" type="ORF">SAMN05443637_107202</name>
</gene>
<feature type="transmembrane region" description="Helical" evidence="5">
    <location>
        <begin position="201"/>
        <end position="219"/>
    </location>
</feature>
<evidence type="ECO:0000313" key="8">
    <source>
        <dbReference type="Proteomes" id="UP000184363"/>
    </source>
</evidence>
<feature type="transmembrane region" description="Helical" evidence="5">
    <location>
        <begin position="231"/>
        <end position="253"/>
    </location>
</feature>
<feature type="transmembrane region" description="Helical" evidence="5">
    <location>
        <begin position="354"/>
        <end position="375"/>
    </location>
</feature>
<feature type="domain" description="Major facilitator superfamily (MFS) profile" evidence="6">
    <location>
        <begin position="1"/>
        <end position="379"/>
    </location>
</feature>
<dbReference type="InterPro" id="IPR052952">
    <property type="entry name" value="MFS-Transporter"/>
</dbReference>
<keyword evidence="8" id="KW-1185">Reference proteome</keyword>
<reference evidence="7 8" key="1">
    <citation type="submission" date="2016-11" db="EMBL/GenBank/DDBJ databases">
        <authorList>
            <person name="Jaros S."/>
            <person name="Januszkiewicz K."/>
            <person name="Wedrychowicz H."/>
        </authorList>
    </citation>
    <scope>NUCLEOTIDE SEQUENCE [LARGE SCALE GENOMIC DNA]</scope>
    <source>
        <strain evidence="7 8">DSM 43832</strain>
    </source>
</reference>
<feature type="transmembrane region" description="Helical" evidence="5">
    <location>
        <begin position="94"/>
        <end position="121"/>
    </location>
</feature>
<dbReference type="OrthoDB" id="5182707at2"/>
<organism evidence="7 8">
    <name type="scientific">Pseudonocardia thermophila</name>
    <dbReference type="NCBI Taxonomy" id="1848"/>
    <lineage>
        <taxon>Bacteria</taxon>
        <taxon>Bacillati</taxon>
        <taxon>Actinomycetota</taxon>
        <taxon>Actinomycetes</taxon>
        <taxon>Pseudonocardiales</taxon>
        <taxon>Pseudonocardiaceae</taxon>
        <taxon>Pseudonocardia</taxon>
    </lineage>
</organism>
<sequence length="393" mass="39252">MGRAVVAVSFVAIGFGTAPAFLVSFLAPVLQDDLGLSRTAIGVLVGVMFGATGLGCILAGRVTEIIGARWSVGLDGVLLAGALLLPVLLPGYPALVTCVVLAGIGYGLVQVATNVAVVAALPPQHHGVGLAVKTAGVPGIVTVLSLVAPPVGAAVGWQPVFVTGAVAAALLGIAAVCVLPDARRSRNSGPRIPLPRRFWRYTLGATLLIAGSQPIYSWAVPYLHEATGASLALAGAVTGLASFLALAPMIAAARIADRLGAHRRLPIAVVLVGVLTAAEALIALLSTQVVAGAIGIVVATGAQLGAISLMHAAVAAAAPDTLARAAAMTMVGFYSGALISAPLFGMLVDASGSYAVGWAASTVLVAAAAATFWWCRPVGHRAENDAAVINEAS</sequence>
<evidence type="ECO:0000256" key="4">
    <source>
        <dbReference type="ARBA" id="ARBA00023136"/>
    </source>
</evidence>
<keyword evidence="3 5" id="KW-1133">Transmembrane helix</keyword>
<dbReference type="PANTHER" id="PTHR23527:SF1">
    <property type="entry name" value="BLL3282 PROTEIN"/>
    <property type="match status" value="1"/>
</dbReference>
<dbReference type="AlphaFoldDB" id="A0A1M6T7I8"/>
<dbReference type="InterPro" id="IPR036259">
    <property type="entry name" value="MFS_trans_sf"/>
</dbReference>
<evidence type="ECO:0000256" key="2">
    <source>
        <dbReference type="ARBA" id="ARBA00022692"/>
    </source>
</evidence>
<dbReference type="SUPFAM" id="SSF103473">
    <property type="entry name" value="MFS general substrate transporter"/>
    <property type="match status" value="1"/>
</dbReference>
<proteinExistence type="predicted"/>
<dbReference type="PROSITE" id="PS50850">
    <property type="entry name" value="MFS"/>
    <property type="match status" value="1"/>
</dbReference>
<feature type="transmembrane region" description="Helical" evidence="5">
    <location>
        <begin position="70"/>
        <end position="88"/>
    </location>
</feature>
<accession>A0A1M6T7I8</accession>
<dbReference type="STRING" id="1848.SAMN05443637_107202"/>
<dbReference type="InterPro" id="IPR020846">
    <property type="entry name" value="MFS_dom"/>
</dbReference>
<evidence type="ECO:0000256" key="3">
    <source>
        <dbReference type="ARBA" id="ARBA00022989"/>
    </source>
</evidence>
<dbReference type="Pfam" id="PF07690">
    <property type="entry name" value="MFS_1"/>
    <property type="match status" value="1"/>
</dbReference>
<name>A0A1M6T7I8_PSETH</name>
<feature type="transmembrane region" description="Helical" evidence="5">
    <location>
        <begin position="265"/>
        <end position="285"/>
    </location>
</feature>
<keyword evidence="4 5" id="KW-0472">Membrane</keyword>
<feature type="transmembrane region" description="Helical" evidence="5">
    <location>
        <begin position="160"/>
        <end position="180"/>
    </location>
</feature>
<evidence type="ECO:0000313" key="7">
    <source>
        <dbReference type="EMBL" id="SHK52874.1"/>
    </source>
</evidence>
<protein>
    <submittedName>
        <fullName evidence="7">Nitrate/nitrite transporter NarK</fullName>
    </submittedName>
</protein>
<feature type="transmembrane region" description="Helical" evidence="5">
    <location>
        <begin position="36"/>
        <end position="58"/>
    </location>
</feature>
<feature type="transmembrane region" description="Helical" evidence="5">
    <location>
        <begin position="128"/>
        <end position="148"/>
    </location>
</feature>
<dbReference type="Proteomes" id="UP000184363">
    <property type="component" value="Unassembled WGS sequence"/>
</dbReference>
<evidence type="ECO:0000256" key="5">
    <source>
        <dbReference type="SAM" id="Phobius"/>
    </source>
</evidence>
<comment type="subcellular location">
    <subcellularLocation>
        <location evidence="1">Cell membrane</location>
        <topology evidence="1">Multi-pass membrane protein</topology>
    </subcellularLocation>
</comment>
<dbReference type="GO" id="GO:0022857">
    <property type="term" value="F:transmembrane transporter activity"/>
    <property type="evidence" value="ECO:0007669"/>
    <property type="project" value="InterPro"/>
</dbReference>
<dbReference type="EMBL" id="FRAP01000007">
    <property type="protein sequence ID" value="SHK52874.1"/>
    <property type="molecule type" value="Genomic_DNA"/>
</dbReference>
<feature type="transmembrane region" description="Helical" evidence="5">
    <location>
        <begin position="291"/>
        <end position="318"/>
    </location>
</feature>
<feature type="transmembrane region" description="Helical" evidence="5">
    <location>
        <begin position="325"/>
        <end position="348"/>
    </location>
</feature>
<dbReference type="GO" id="GO:0005886">
    <property type="term" value="C:plasma membrane"/>
    <property type="evidence" value="ECO:0007669"/>
    <property type="project" value="UniProtKB-SubCell"/>
</dbReference>
<dbReference type="RefSeq" id="WP_073457040.1">
    <property type="nucleotide sequence ID" value="NZ_CALGVN010000045.1"/>
</dbReference>
<evidence type="ECO:0000256" key="1">
    <source>
        <dbReference type="ARBA" id="ARBA00004651"/>
    </source>
</evidence>
<dbReference type="PANTHER" id="PTHR23527">
    <property type="entry name" value="BLL3282 PROTEIN"/>
    <property type="match status" value="1"/>
</dbReference>